<sequence length="109" mass="12343">MEAAIADPSFCAWPQVKEALTEFYQSAQMQDHFSRELAYALYQLLKTGEAQRDHHQSVADIIVEVFGASRRLDYDVADGTLCRSQMMEALTLLEIQARRFGVLPANPLH</sequence>
<evidence type="ECO:0000313" key="2">
    <source>
        <dbReference type="Proteomes" id="UP000244817"/>
    </source>
</evidence>
<organism evidence="1 2">
    <name type="scientific">Thalassorhabdomicrobium marinisediminis</name>
    <dbReference type="NCBI Taxonomy" id="2170577"/>
    <lineage>
        <taxon>Bacteria</taxon>
        <taxon>Pseudomonadati</taxon>
        <taxon>Pseudomonadota</taxon>
        <taxon>Alphaproteobacteria</taxon>
        <taxon>Rhodobacterales</taxon>
        <taxon>Paracoccaceae</taxon>
        <taxon>Thalassorhabdomicrobium</taxon>
    </lineage>
</organism>
<dbReference type="Proteomes" id="UP000244817">
    <property type="component" value="Unassembled WGS sequence"/>
</dbReference>
<proteinExistence type="predicted"/>
<name>A0A2T7FWH1_9RHOB</name>
<reference evidence="1 2" key="1">
    <citation type="submission" date="2018-04" db="EMBL/GenBank/DDBJ databases">
        <title>Pelagivirga bohaiensis gen. nov., sp. nov., a bacterium isolated from the Bohai Sea.</title>
        <authorList>
            <person name="Ji X."/>
        </authorList>
    </citation>
    <scope>NUCLEOTIDE SEQUENCE [LARGE SCALE GENOMIC DNA]</scope>
    <source>
        <strain evidence="1 2">BH-SD16</strain>
    </source>
</reference>
<dbReference type="EMBL" id="QCYG01000005">
    <property type="protein sequence ID" value="PVA06516.1"/>
    <property type="molecule type" value="Genomic_DNA"/>
</dbReference>
<keyword evidence="2" id="KW-1185">Reference proteome</keyword>
<dbReference type="RefSeq" id="WP_108640677.1">
    <property type="nucleotide sequence ID" value="NZ_QCYG01000005.1"/>
</dbReference>
<evidence type="ECO:0000313" key="1">
    <source>
        <dbReference type="EMBL" id="PVA06516.1"/>
    </source>
</evidence>
<comment type="caution">
    <text evidence="1">The sequence shown here is derived from an EMBL/GenBank/DDBJ whole genome shotgun (WGS) entry which is preliminary data.</text>
</comment>
<dbReference type="AlphaFoldDB" id="A0A2T7FWH1"/>
<accession>A0A2T7FWH1</accession>
<protein>
    <submittedName>
        <fullName evidence="1">Uncharacterized protein</fullName>
    </submittedName>
</protein>
<gene>
    <name evidence="1" type="ORF">DC363_08215</name>
</gene>